<organism evidence="4 5">
    <name type="scientific">Mycena belliarum</name>
    <dbReference type="NCBI Taxonomy" id="1033014"/>
    <lineage>
        <taxon>Eukaryota</taxon>
        <taxon>Fungi</taxon>
        <taxon>Dikarya</taxon>
        <taxon>Basidiomycota</taxon>
        <taxon>Agaricomycotina</taxon>
        <taxon>Agaricomycetes</taxon>
        <taxon>Agaricomycetidae</taxon>
        <taxon>Agaricales</taxon>
        <taxon>Marasmiineae</taxon>
        <taxon>Mycenaceae</taxon>
        <taxon>Mycena</taxon>
    </lineage>
</organism>
<dbReference type="PANTHER" id="PTHR43439">
    <property type="entry name" value="PHENYLACETATE-COENZYME A LIGASE"/>
    <property type="match status" value="1"/>
</dbReference>
<dbReference type="SMART" id="SM00823">
    <property type="entry name" value="PKS_PP"/>
    <property type="match status" value="1"/>
</dbReference>
<evidence type="ECO:0000313" key="4">
    <source>
        <dbReference type="EMBL" id="KAJ7103042.1"/>
    </source>
</evidence>
<evidence type="ECO:0000256" key="1">
    <source>
        <dbReference type="ARBA" id="ARBA00022450"/>
    </source>
</evidence>
<dbReference type="InterPro" id="IPR042099">
    <property type="entry name" value="ANL_N_sf"/>
</dbReference>
<proteinExistence type="predicted"/>
<dbReference type="Pfam" id="PF00501">
    <property type="entry name" value="AMP-binding"/>
    <property type="match status" value="1"/>
</dbReference>
<dbReference type="Gene3D" id="3.40.50.720">
    <property type="entry name" value="NAD(P)-binding Rossmann-like Domain"/>
    <property type="match status" value="1"/>
</dbReference>
<gene>
    <name evidence="4" type="ORF">B0H15DRAFT_810726</name>
</gene>
<keyword evidence="5" id="KW-1185">Reference proteome</keyword>
<dbReference type="SUPFAM" id="SSF51735">
    <property type="entry name" value="NAD(P)-binding Rossmann-fold domains"/>
    <property type="match status" value="1"/>
</dbReference>
<dbReference type="Pfam" id="PF07993">
    <property type="entry name" value="NAD_binding_4"/>
    <property type="match status" value="1"/>
</dbReference>
<feature type="domain" description="Polyketide synthase-like phosphopantetheine-binding" evidence="3">
    <location>
        <begin position="570"/>
        <end position="645"/>
    </location>
</feature>
<dbReference type="InterPro" id="IPR020806">
    <property type="entry name" value="PKS_PP-bd"/>
</dbReference>
<dbReference type="SUPFAM" id="SSF56801">
    <property type="entry name" value="Acetyl-CoA synthetase-like"/>
    <property type="match status" value="1"/>
</dbReference>
<sequence>MHFSTLQAQNSPTFSQPPLDGSLLLPEIFDHHAQHSPNHPLFRYAPAGGTVQTISWSHAVRAFHRAAQIVCQRVKVVGRPVIGIVASSDQITYFSLIAGILRAGFQAFPISPRNSDVAIAHLLRSIKCTHVFVSADAAMQKLVGGASTRLEGELEVIPMPSFEDLFAGSSHTELLPPMQKISLDAPAIILHSSGSTAFPKTIPLTYRILTQSGLIPSYGHIDLCGHVLSAHAVPMFHLMGVIQLPWTAFTGLTLSLLPPTSPPTVPTPERVFTGALATNSTLMFCVPAFLESWAREPDRLTALKNFRTVIFAGGPLQPSVGDMLAQNGVKIAHLYGLTESSCLTIFLPDAPPKEGWDYFYFSPHIDPVFLPVEDIPGVYHLVIKKCKTHTPAVLNTTVDGVEALNTNDLFLRHPSNPNLWKVFGRLDDQIMHSTGEKTNPGPLEAIILKNPAIKYAVMFGRGNFHAGVILFPAEPFDPADTERVIQFRRSIWPVVEEANQFAPTHSRIFKEMILVADPSKPIELTAKGTPRRQAVLNTYDPEIRSVYAAVEESSQTHLTAPDTYAAQGSLNFVRHVVSKVMREMPGDDDDIFQHGCDSLQATWIRNSILHALRKSGRVDMKAVPHNFVYSCPTVRLLADLLTQLASGSGSTSSNLVHQAEVMQGMMQKYTQEFPDHHTTSEAPNTEVVLVTGTTGVFGSQILAHLLVLPEVSLVYALNRPSSGSSMHHRQLTSFDANGIDMHLLESPKLKLLEGDLNLLNFGLPVDNFTDIRKNVTSIIHNAWQVNFNFTLASMEPLVSGTRRLTDFALASPHPAPPRFIFVSSAGIFRNLKSPTALEQHISDPQIAAGSGYSESKWVAEEILNKAAGKTGLLPIIIRPGQLSGASNGAWNPSDWFPVLIRASQILGHLPSIFGHISWVPIDHAARALVNMRNSNERYLHITHPRPISITDILSRLSKVLELPLVPYSTWLESLEAAALLESTAPANPGVHLIEFFRSYQEVSAEQEVLLSAVLSNTRAVEATESLASLEPLTAEDADKWVAYLRNGGHLS</sequence>
<dbReference type="InterPro" id="IPR036291">
    <property type="entry name" value="NAD(P)-bd_dom_sf"/>
</dbReference>
<dbReference type="GO" id="GO:0031177">
    <property type="term" value="F:phosphopantetheine binding"/>
    <property type="evidence" value="ECO:0007669"/>
    <property type="project" value="InterPro"/>
</dbReference>
<dbReference type="PANTHER" id="PTHR43439:SF2">
    <property type="entry name" value="ENZYME, PUTATIVE (JCVI)-RELATED"/>
    <property type="match status" value="1"/>
</dbReference>
<keyword evidence="2" id="KW-0597">Phosphoprotein</keyword>
<dbReference type="Pfam" id="PF23562">
    <property type="entry name" value="AMP-binding_C_3"/>
    <property type="match status" value="1"/>
</dbReference>
<dbReference type="InterPro" id="IPR051414">
    <property type="entry name" value="Adenylate-forming_Reductase"/>
</dbReference>
<dbReference type="InterPro" id="IPR013120">
    <property type="entry name" value="FAR_NAD-bd"/>
</dbReference>
<evidence type="ECO:0000259" key="3">
    <source>
        <dbReference type="SMART" id="SM00823"/>
    </source>
</evidence>
<dbReference type="InterPro" id="IPR000873">
    <property type="entry name" value="AMP-dep_synth/lig_dom"/>
</dbReference>
<dbReference type="Proteomes" id="UP001222325">
    <property type="component" value="Unassembled WGS sequence"/>
</dbReference>
<dbReference type="AlphaFoldDB" id="A0AAD6UNQ3"/>
<keyword evidence="1" id="KW-0596">Phosphopantetheine</keyword>
<reference evidence="4" key="1">
    <citation type="submission" date="2023-03" db="EMBL/GenBank/DDBJ databases">
        <title>Massive genome expansion in bonnet fungi (Mycena s.s.) driven by repeated elements and novel gene families across ecological guilds.</title>
        <authorList>
            <consortium name="Lawrence Berkeley National Laboratory"/>
            <person name="Harder C.B."/>
            <person name="Miyauchi S."/>
            <person name="Viragh M."/>
            <person name="Kuo A."/>
            <person name="Thoen E."/>
            <person name="Andreopoulos B."/>
            <person name="Lu D."/>
            <person name="Skrede I."/>
            <person name="Drula E."/>
            <person name="Henrissat B."/>
            <person name="Morin E."/>
            <person name="Kohler A."/>
            <person name="Barry K."/>
            <person name="LaButti K."/>
            <person name="Morin E."/>
            <person name="Salamov A."/>
            <person name="Lipzen A."/>
            <person name="Mereny Z."/>
            <person name="Hegedus B."/>
            <person name="Baldrian P."/>
            <person name="Stursova M."/>
            <person name="Weitz H."/>
            <person name="Taylor A."/>
            <person name="Grigoriev I.V."/>
            <person name="Nagy L.G."/>
            <person name="Martin F."/>
            <person name="Kauserud H."/>
        </authorList>
    </citation>
    <scope>NUCLEOTIDE SEQUENCE</scope>
    <source>
        <strain evidence="4">CBHHK173m</strain>
    </source>
</reference>
<accession>A0AAD6UNQ3</accession>
<name>A0AAD6UNQ3_9AGAR</name>
<protein>
    <recommendedName>
        <fullName evidence="3">Polyketide synthase-like phosphopantetheine-binding domain-containing protein</fullName>
    </recommendedName>
</protein>
<evidence type="ECO:0000256" key="2">
    <source>
        <dbReference type="ARBA" id="ARBA00022553"/>
    </source>
</evidence>
<comment type="caution">
    <text evidence="4">The sequence shown here is derived from an EMBL/GenBank/DDBJ whole genome shotgun (WGS) entry which is preliminary data.</text>
</comment>
<dbReference type="Gene3D" id="3.40.50.12780">
    <property type="entry name" value="N-terminal domain of ligase-like"/>
    <property type="match status" value="1"/>
</dbReference>
<dbReference type="EMBL" id="JARJCN010000002">
    <property type="protein sequence ID" value="KAJ7103042.1"/>
    <property type="molecule type" value="Genomic_DNA"/>
</dbReference>
<evidence type="ECO:0000313" key="5">
    <source>
        <dbReference type="Proteomes" id="UP001222325"/>
    </source>
</evidence>